<evidence type="ECO:0000256" key="1">
    <source>
        <dbReference type="SAM" id="MobiDB-lite"/>
    </source>
</evidence>
<sequence>MWNHIRKIENLTAFIEPFSCPYIGSPQEHFPGLESLAGCECRSQCSRKLKISNKGKVTGCPCKGNGLKCGQSCSCGTKNKPCKNKTQEDTRPEESGREKEPHVNELSVEDLLASLTPDQVLEVAKRGFQSRLLELQDLISSLDNNTGEQELPGRATNYNCTCGYCRNMPTSKEEVCCKEKKNCRAKSMAFYNSCIESDNLSTAIRNMGDTYVFTPTYDNRAMRHAAYRQYIMWQHGHLGKGHRRVIPSCCVWEIRKYYPSPNGQYTGYKD</sequence>
<dbReference type="AlphaFoldDB" id="A0A7D9DDB9"/>
<name>A0A7D9DDB9_PARCT</name>
<dbReference type="Proteomes" id="UP001152795">
    <property type="component" value="Unassembled WGS sequence"/>
</dbReference>
<feature type="domain" description="P2X purinoreceptor 7 intracellular" evidence="2">
    <location>
        <begin position="141"/>
        <end position="269"/>
    </location>
</feature>
<dbReference type="PANTHER" id="PTHR36981:SF3">
    <property type="entry name" value="UBIQUITIN-LIKE PROTEASE FAMILY PROFILE DOMAIN-CONTAINING PROTEIN"/>
    <property type="match status" value="1"/>
</dbReference>
<gene>
    <name evidence="3" type="ORF">PACLA_8A055998</name>
</gene>
<protein>
    <recommendedName>
        <fullName evidence="2">P2X purinoreceptor 7 intracellular domain-containing protein</fullName>
    </recommendedName>
</protein>
<comment type="caution">
    <text evidence="3">The sequence shown here is derived from an EMBL/GenBank/DDBJ whole genome shotgun (WGS) entry which is preliminary data.</text>
</comment>
<feature type="compositionally biased region" description="Basic and acidic residues" evidence="1">
    <location>
        <begin position="85"/>
        <end position="103"/>
    </location>
</feature>
<evidence type="ECO:0000313" key="3">
    <source>
        <dbReference type="EMBL" id="CAB3982211.1"/>
    </source>
</evidence>
<evidence type="ECO:0000259" key="2">
    <source>
        <dbReference type="Pfam" id="PF20478"/>
    </source>
</evidence>
<dbReference type="InterPro" id="IPR046815">
    <property type="entry name" value="P2RX7_C"/>
</dbReference>
<accession>A0A7D9DDB9</accession>
<organism evidence="3 4">
    <name type="scientific">Paramuricea clavata</name>
    <name type="common">Red gorgonian</name>
    <name type="synonym">Violescent sea-whip</name>
    <dbReference type="NCBI Taxonomy" id="317549"/>
    <lineage>
        <taxon>Eukaryota</taxon>
        <taxon>Metazoa</taxon>
        <taxon>Cnidaria</taxon>
        <taxon>Anthozoa</taxon>
        <taxon>Octocorallia</taxon>
        <taxon>Malacalcyonacea</taxon>
        <taxon>Plexauridae</taxon>
        <taxon>Paramuricea</taxon>
    </lineage>
</organism>
<feature type="region of interest" description="Disordered" evidence="1">
    <location>
        <begin position="77"/>
        <end position="103"/>
    </location>
</feature>
<dbReference type="PANTHER" id="PTHR36981">
    <property type="entry name" value="ZGC:195170"/>
    <property type="match status" value="1"/>
</dbReference>
<reference evidence="3" key="1">
    <citation type="submission" date="2020-04" db="EMBL/GenBank/DDBJ databases">
        <authorList>
            <person name="Alioto T."/>
            <person name="Alioto T."/>
            <person name="Gomez Garrido J."/>
        </authorList>
    </citation>
    <scope>NUCLEOTIDE SEQUENCE</scope>
    <source>
        <strain evidence="3">A484AB</strain>
    </source>
</reference>
<keyword evidence="4" id="KW-1185">Reference proteome</keyword>
<dbReference type="OrthoDB" id="5985113at2759"/>
<evidence type="ECO:0000313" key="4">
    <source>
        <dbReference type="Proteomes" id="UP001152795"/>
    </source>
</evidence>
<proteinExistence type="predicted"/>
<dbReference type="EMBL" id="CACRXK020000478">
    <property type="protein sequence ID" value="CAB3982211.1"/>
    <property type="molecule type" value="Genomic_DNA"/>
</dbReference>
<dbReference type="Pfam" id="PF20478">
    <property type="entry name" value="P2RX7_C"/>
    <property type="match status" value="1"/>
</dbReference>